<dbReference type="AlphaFoldDB" id="A0A139AUN3"/>
<evidence type="ECO:0000256" key="1">
    <source>
        <dbReference type="SAM" id="MobiDB-lite"/>
    </source>
</evidence>
<dbReference type="Proteomes" id="UP000070544">
    <property type="component" value="Unassembled WGS sequence"/>
</dbReference>
<keyword evidence="2" id="KW-1133">Transmembrane helix</keyword>
<accession>A0A139AUN3</accession>
<organism evidence="3 4">
    <name type="scientific">Gonapodya prolifera (strain JEL478)</name>
    <name type="common">Monoblepharis prolifera</name>
    <dbReference type="NCBI Taxonomy" id="1344416"/>
    <lineage>
        <taxon>Eukaryota</taxon>
        <taxon>Fungi</taxon>
        <taxon>Fungi incertae sedis</taxon>
        <taxon>Chytridiomycota</taxon>
        <taxon>Chytridiomycota incertae sedis</taxon>
        <taxon>Monoblepharidomycetes</taxon>
        <taxon>Monoblepharidales</taxon>
        <taxon>Gonapodyaceae</taxon>
        <taxon>Gonapodya</taxon>
    </lineage>
</organism>
<keyword evidence="2" id="KW-0812">Transmembrane</keyword>
<dbReference type="PANTHER" id="PTHR31600">
    <property type="entry name" value="TINY MACROCYSTS PROTEIN B-RELATED"/>
    <property type="match status" value="1"/>
</dbReference>
<feature type="transmembrane region" description="Helical" evidence="2">
    <location>
        <begin position="267"/>
        <end position="299"/>
    </location>
</feature>
<reference evidence="3 4" key="1">
    <citation type="journal article" date="2015" name="Genome Biol. Evol.">
        <title>Phylogenomic analyses indicate that early fungi evolved digesting cell walls of algal ancestors of land plants.</title>
        <authorList>
            <person name="Chang Y."/>
            <person name="Wang S."/>
            <person name="Sekimoto S."/>
            <person name="Aerts A.L."/>
            <person name="Choi C."/>
            <person name="Clum A."/>
            <person name="LaButti K.M."/>
            <person name="Lindquist E.A."/>
            <person name="Yee Ngan C."/>
            <person name="Ohm R.A."/>
            <person name="Salamov A.A."/>
            <person name="Grigoriev I.V."/>
            <person name="Spatafora J.W."/>
            <person name="Berbee M.L."/>
        </authorList>
    </citation>
    <scope>NUCLEOTIDE SEQUENCE [LARGE SCALE GENOMIC DNA]</scope>
    <source>
        <strain evidence="3 4">JEL478</strain>
    </source>
</reference>
<feature type="transmembrane region" description="Helical" evidence="2">
    <location>
        <begin position="138"/>
        <end position="163"/>
    </location>
</feature>
<dbReference type="EMBL" id="KQ965735">
    <property type="protein sequence ID" value="KXS20450.1"/>
    <property type="molecule type" value="Genomic_DNA"/>
</dbReference>
<evidence type="ECO:0000313" key="4">
    <source>
        <dbReference type="Proteomes" id="UP000070544"/>
    </source>
</evidence>
<dbReference type="STRING" id="1344416.A0A139AUN3"/>
<evidence type="ECO:0000256" key="2">
    <source>
        <dbReference type="SAM" id="Phobius"/>
    </source>
</evidence>
<dbReference type="InterPro" id="IPR052994">
    <property type="entry name" value="Tiny_macrocysts_regulators"/>
</dbReference>
<evidence type="ECO:0000313" key="3">
    <source>
        <dbReference type="EMBL" id="KXS20450.1"/>
    </source>
</evidence>
<feature type="transmembrane region" description="Helical" evidence="2">
    <location>
        <begin position="183"/>
        <end position="202"/>
    </location>
</feature>
<dbReference type="PANTHER" id="PTHR31600:SF2">
    <property type="entry name" value="GAMETE ENRICHED GENE 10 PROTEIN-RELATED"/>
    <property type="match status" value="1"/>
</dbReference>
<keyword evidence="2" id="KW-0472">Membrane</keyword>
<dbReference type="OrthoDB" id="2156462at2759"/>
<feature type="transmembrane region" description="Helical" evidence="2">
    <location>
        <begin position="223"/>
        <end position="247"/>
    </location>
</feature>
<gene>
    <name evidence="3" type="ORF">M427DRAFT_28172</name>
</gene>
<keyword evidence="4" id="KW-1185">Reference proteome</keyword>
<proteinExistence type="predicted"/>
<protein>
    <submittedName>
        <fullName evidence="3">Uncharacterized protein</fullName>
    </submittedName>
</protein>
<sequence>MSSTFNEDNLKEKGGGRQQPIIEVSRQFDTINEGDVQTGFDAPVLPASDGGETAARRRAEREQMVKRSMIERTLFSVLNAMVTGNEVPSMLAYPLTILEDLQLLYFSWNPGYSFPGMPDWLPYLFNPLALRPKDFSSYVVLFSIAVLIIAALAGTATFCSISFNQGKFKYIFPLQVLRAGTLLAVGILNIPIIEVLVAVLDCHQGVLKEYPDVACFSSSSHMITFFLAVISLVIFCPYTLIMGLVYVDGNPKSPKNPMSKANGRSDFLYLLVKLSAVFVWELVDSPLTKLAILVVALFVR</sequence>
<feature type="region of interest" description="Disordered" evidence="1">
    <location>
        <begin position="1"/>
        <end position="22"/>
    </location>
</feature>
<name>A0A139AUN3_GONPJ</name>